<protein>
    <recommendedName>
        <fullName evidence="1">Colicin E3-like ribonuclease domain-containing protein</fullName>
    </recommendedName>
</protein>
<organism evidence="2 3">
    <name type="scientific">Photorhabdus luminescens subsp. sonorensis</name>
    <dbReference type="NCBI Taxonomy" id="1173677"/>
    <lineage>
        <taxon>Bacteria</taxon>
        <taxon>Pseudomonadati</taxon>
        <taxon>Pseudomonadota</taxon>
        <taxon>Gammaproteobacteria</taxon>
        <taxon>Enterobacterales</taxon>
        <taxon>Morganellaceae</taxon>
        <taxon>Photorhabdus</taxon>
    </lineage>
</organism>
<comment type="caution">
    <text evidence="2">The sequence shown here is derived from an EMBL/GenBank/DDBJ whole genome shotgun (WGS) entry which is preliminary data.</text>
</comment>
<dbReference type="SUPFAM" id="SSF63840">
    <property type="entry name" value="Ribonuclease domain of colicin E3"/>
    <property type="match status" value="1"/>
</dbReference>
<accession>A0A5C4RC45</accession>
<dbReference type="InterPro" id="IPR009105">
    <property type="entry name" value="Colicin_E3_ribonuclease"/>
</dbReference>
<proteinExistence type="predicted"/>
<evidence type="ECO:0000313" key="2">
    <source>
        <dbReference type="EMBL" id="TNH41485.1"/>
    </source>
</evidence>
<gene>
    <name evidence="2" type="ORF">EP164_22380</name>
</gene>
<dbReference type="InterPro" id="IPR036725">
    <property type="entry name" value="ColE3_ribonuclease_sf"/>
</dbReference>
<sequence>MECVIVENNYLSSKQIDDWSAEMKSCQAGGGDCGGIIKKYEELSTTQQKQLISDCAANPASCQQKYGDVLTDSLTVKQAIDRALGEDIPIKMVYDLTATFAQQMQAEGVVATNKVSEALQKEYGLDEIQAGIVASAAASAFGGISKAGNRLPPINSSAKIATGQSVGSFEKSLVGLPPGERVAIVKQTAAKVIVEQGMVKDSKLTQMNGGRDMYKGKDGNLYALDTQHGRFEVVSPKGKHLGEVDFSMQMRKSADTSGGHNLKVR</sequence>
<dbReference type="GO" id="GO:0003723">
    <property type="term" value="F:RNA binding"/>
    <property type="evidence" value="ECO:0007669"/>
    <property type="project" value="InterPro"/>
</dbReference>
<dbReference type="Proteomes" id="UP000307592">
    <property type="component" value="Unassembled WGS sequence"/>
</dbReference>
<evidence type="ECO:0000313" key="3">
    <source>
        <dbReference type="Proteomes" id="UP000307592"/>
    </source>
</evidence>
<dbReference type="Pfam" id="PF09000">
    <property type="entry name" value="Cytotoxic"/>
    <property type="match status" value="1"/>
</dbReference>
<name>A0A5C4RC45_PHOLU</name>
<dbReference type="EMBL" id="SBIJ01000106">
    <property type="protein sequence ID" value="TNH41485.1"/>
    <property type="molecule type" value="Genomic_DNA"/>
</dbReference>
<dbReference type="GO" id="GO:0016788">
    <property type="term" value="F:hydrolase activity, acting on ester bonds"/>
    <property type="evidence" value="ECO:0007669"/>
    <property type="project" value="InterPro"/>
</dbReference>
<dbReference type="AlphaFoldDB" id="A0A5C4RC45"/>
<dbReference type="GO" id="GO:0043022">
    <property type="term" value="F:ribosome binding"/>
    <property type="evidence" value="ECO:0007669"/>
    <property type="project" value="InterPro"/>
</dbReference>
<dbReference type="Gene3D" id="3.10.380.10">
    <property type="entry name" value="Colicin E3-like ribonuclease domain"/>
    <property type="match status" value="1"/>
</dbReference>
<evidence type="ECO:0000259" key="1">
    <source>
        <dbReference type="Pfam" id="PF09000"/>
    </source>
</evidence>
<reference evidence="2 3" key="1">
    <citation type="submission" date="2019-01" db="EMBL/GenBank/DDBJ databases">
        <title>Draft genome assembly of Photorhabdus luminescens subsp. sonorensis Caborca.</title>
        <authorList>
            <person name="Duong D.A."/>
            <person name="Espinosa-Artiles P."/>
            <person name="Orozco R.A."/>
            <person name="Molnar I."/>
            <person name="Stock P."/>
        </authorList>
    </citation>
    <scope>NUCLEOTIDE SEQUENCE [LARGE SCALE GENOMIC DNA]</scope>
    <source>
        <strain evidence="2 3">Caborca</strain>
    </source>
</reference>
<feature type="domain" description="Colicin E3-like ribonuclease" evidence="1">
    <location>
        <begin position="203"/>
        <end position="247"/>
    </location>
</feature>